<accession>A0A9E2NTS4</accession>
<name>A0A9E2NTS4_9LACO</name>
<evidence type="ECO:0000313" key="3">
    <source>
        <dbReference type="Proteomes" id="UP000823844"/>
    </source>
</evidence>
<protein>
    <submittedName>
        <fullName evidence="2">Cytochrome B5</fullName>
    </submittedName>
</protein>
<dbReference type="Gene3D" id="3.10.120.10">
    <property type="entry name" value="Cytochrome b5-like heme/steroid binding domain"/>
    <property type="match status" value="1"/>
</dbReference>
<dbReference type="Proteomes" id="UP000823844">
    <property type="component" value="Unassembled WGS sequence"/>
</dbReference>
<comment type="caution">
    <text evidence="2">The sequence shown here is derived from an EMBL/GenBank/DDBJ whole genome shotgun (WGS) entry which is preliminary data.</text>
</comment>
<reference evidence="2" key="2">
    <citation type="submission" date="2021-04" db="EMBL/GenBank/DDBJ databases">
        <authorList>
            <person name="Gilroy R."/>
        </authorList>
    </citation>
    <scope>NUCLEOTIDE SEQUENCE</scope>
    <source>
        <strain evidence="2">F6-686</strain>
    </source>
</reference>
<organism evidence="2 3">
    <name type="scientific">Candidatus Lactobacillus pullistercoris</name>
    <dbReference type="NCBI Taxonomy" id="2838636"/>
    <lineage>
        <taxon>Bacteria</taxon>
        <taxon>Bacillati</taxon>
        <taxon>Bacillota</taxon>
        <taxon>Bacilli</taxon>
        <taxon>Lactobacillales</taxon>
        <taxon>Lactobacillaceae</taxon>
        <taxon>Lactobacillus</taxon>
    </lineage>
</organism>
<dbReference type="InterPro" id="IPR001199">
    <property type="entry name" value="Cyt_B5-like_heme/steroid-bd"/>
</dbReference>
<dbReference type="EMBL" id="JAHLFT010000070">
    <property type="protein sequence ID" value="MBU3828546.1"/>
    <property type="molecule type" value="Genomic_DNA"/>
</dbReference>
<dbReference type="Pfam" id="PF00173">
    <property type="entry name" value="Cyt-b5"/>
    <property type="match status" value="1"/>
</dbReference>
<sequence length="75" mass="8311">MKEFTKQDLVQNNGLNGRPAYIAVNGTVYDVTNNNHWPKGNHHGFQAGQDLTNKISQSPHGTEILKKINKAGILK</sequence>
<dbReference type="SUPFAM" id="SSF55856">
    <property type="entry name" value="Cytochrome b5-like heme/steroid binding domain"/>
    <property type="match status" value="1"/>
</dbReference>
<dbReference type="SMART" id="SM01117">
    <property type="entry name" value="Cyt-b5"/>
    <property type="match status" value="1"/>
</dbReference>
<evidence type="ECO:0000259" key="1">
    <source>
        <dbReference type="SMART" id="SM01117"/>
    </source>
</evidence>
<reference evidence="2" key="1">
    <citation type="journal article" date="2021" name="PeerJ">
        <title>Extensive microbial diversity within the chicken gut microbiome revealed by metagenomics and culture.</title>
        <authorList>
            <person name="Gilroy R."/>
            <person name="Ravi A."/>
            <person name="Getino M."/>
            <person name="Pursley I."/>
            <person name="Horton D.L."/>
            <person name="Alikhan N.F."/>
            <person name="Baker D."/>
            <person name="Gharbi K."/>
            <person name="Hall N."/>
            <person name="Watson M."/>
            <person name="Adriaenssens E.M."/>
            <person name="Foster-Nyarko E."/>
            <person name="Jarju S."/>
            <person name="Secka A."/>
            <person name="Antonio M."/>
            <person name="Oren A."/>
            <person name="Chaudhuri R.R."/>
            <person name="La Ragione R."/>
            <person name="Hildebrand F."/>
            <person name="Pallen M.J."/>
        </authorList>
    </citation>
    <scope>NUCLEOTIDE SEQUENCE</scope>
    <source>
        <strain evidence="2">F6-686</strain>
    </source>
</reference>
<feature type="domain" description="Cytochrome b5 heme-binding" evidence="1">
    <location>
        <begin position="4"/>
        <end position="75"/>
    </location>
</feature>
<gene>
    <name evidence="2" type="ORF">H9806_05350</name>
</gene>
<proteinExistence type="predicted"/>
<dbReference type="AlphaFoldDB" id="A0A9E2NTS4"/>
<evidence type="ECO:0000313" key="2">
    <source>
        <dbReference type="EMBL" id="MBU3828546.1"/>
    </source>
</evidence>
<dbReference type="InterPro" id="IPR036400">
    <property type="entry name" value="Cyt_B5-like_heme/steroid_sf"/>
</dbReference>